<dbReference type="SUPFAM" id="SSF48452">
    <property type="entry name" value="TPR-like"/>
    <property type="match status" value="2"/>
</dbReference>
<accession>A0ABW6RD65</accession>
<dbReference type="SMART" id="SM00421">
    <property type="entry name" value="HTH_LUXR"/>
    <property type="match status" value="1"/>
</dbReference>
<dbReference type="SUPFAM" id="SSF52540">
    <property type="entry name" value="P-loop containing nucleoside triphosphate hydrolases"/>
    <property type="match status" value="1"/>
</dbReference>
<dbReference type="InterPro" id="IPR041664">
    <property type="entry name" value="AAA_16"/>
</dbReference>
<dbReference type="CDD" id="cd06170">
    <property type="entry name" value="LuxR_C_like"/>
    <property type="match status" value="1"/>
</dbReference>
<dbReference type="Proteomes" id="UP001601976">
    <property type="component" value="Unassembled WGS sequence"/>
</dbReference>
<name>A0ABW6RD65_9ACTN</name>
<dbReference type="InterPro" id="IPR011990">
    <property type="entry name" value="TPR-like_helical_dom_sf"/>
</dbReference>
<proteinExistence type="predicted"/>
<evidence type="ECO:0000256" key="1">
    <source>
        <dbReference type="ARBA" id="ARBA00022741"/>
    </source>
</evidence>
<dbReference type="RefSeq" id="WP_387895394.1">
    <property type="nucleotide sequence ID" value="NZ_JBIAPK010000003.1"/>
</dbReference>
<reference evidence="4 5" key="1">
    <citation type="submission" date="2024-10" db="EMBL/GenBank/DDBJ databases">
        <title>The Natural Products Discovery Center: Release of the First 8490 Sequenced Strains for Exploring Actinobacteria Biosynthetic Diversity.</title>
        <authorList>
            <person name="Kalkreuter E."/>
            <person name="Kautsar S.A."/>
            <person name="Yang D."/>
            <person name="Bader C.D."/>
            <person name="Teijaro C.N."/>
            <person name="Fluegel L."/>
            <person name="Davis C.M."/>
            <person name="Simpson J.R."/>
            <person name="Lauterbach L."/>
            <person name="Steele A.D."/>
            <person name="Gui C."/>
            <person name="Meng S."/>
            <person name="Li G."/>
            <person name="Viehrig K."/>
            <person name="Ye F."/>
            <person name="Su P."/>
            <person name="Kiefer A.F."/>
            <person name="Nichols A."/>
            <person name="Cepeda A.J."/>
            <person name="Yan W."/>
            <person name="Fan B."/>
            <person name="Jiang Y."/>
            <person name="Adhikari A."/>
            <person name="Zheng C.-J."/>
            <person name="Schuster L."/>
            <person name="Cowan T.M."/>
            <person name="Smanski M.J."/>
            <person name="Chevrette M.G."/>
            <person name="De Carvalho L.P.S."/>
            <person name="Shen B."/>
        </authorList>
    </citation>
    <scope>NUCLEOTIDE SEQUENCE [LARGE SCALE GENOMIC DNA]</scope>
    <source>
        <strain evidence="4 5">NPDC003029</strain>
    </source>
</reference>
<dbReference type="InterPro" id="IPR036388">
    <property type="entry name" value="WH-like_DNA-bd_sf"/>
</dbReference>
<gene>
    <name evidence="4" type="ORF">ACFYWW_12140</name>
</gene>
<dbReference type="InterPro" id="IPR016032">
    <property type="entry name" value="Sig_transdc_resp-reg_C-effctor"/>
</dbReference>
<dbReference type="Gene3D" id="1.10.10.10">
    <property type="entry name" value="Winged helix-like DNA-binding domain superfamily/Winged helix DNA-binding domain"/>
    <property type="match status" value="1"/>
</dbReference>
<dbReference type="InterPro" id="IPR027417">
    <property type="entry name" value="P-loop_NTPase"/>
</dbReference>
<dbReference type="SUPFAM" id="SSF46894">
    <property type="entry name" value="C-terminal effector domain of the bipartite response regulators"/>
    <property type="match status" value="1"/>
</dbReference>
<keyword evidence="5" id="KW-1185">Reference proteome</keyword>
<dbReference type="Pfam" id="PF00196">
    <property type="entry name" value="GerE"/>
    <property type="match status" value="1"/>
</dbReference>
<dbReference type="PANTHER" id="PTHR16305:SF35">
    <property type="entry name" value="TRANSCRIPTIONAL ACTIVATOR DOMAIN"/>
    <property type="match status" value="1"/>
</dbReference>
<dbReference type="InterPro" id="IPR000792">
    <property type="entry name" value="Tscrpt_reg_LuxR_C"/>
</dbReference>
<protein>
    <submittedName>
        <fullName evidence="4">LuxR C-terminal-related transcriptional regulator</fullName>
    </submittedName>
</protein>
<feature type="domain" description="HTH luxR-type" evidence="3">
    <location>
        <begin position="859"/>
        <end position="924"/>
    </location>
</feature>
<dbReference type="Pfam" id="PF13191">
    <property type="entry name" value="AAA_16"/>
    <property type="match status" value="1"/>
</dbReference>
<keyword evidence="2" id="KW-0067">ATP-binding</keyword>
<sequence length="930" mass="98422">MKRPAEEPEAGGLLGRWHEQSRLREALARLRGGDGGLWLVEGDAGAGKTALVESVLSSRPRVLRGGGPGSGVPYGPLRTALGGHMPAAEAARGDVPAAVGAAFERLARERPTVVFLDDLQWADAATLTVLGDWVAPPAGLPLLVIGAYRSDELPRGHPVRDLRSRLRRAPGGKERHVRLRPLGTEDSALLVRRVLGDAATRDVVDSVLRRARGLPFYLEELAAAVAESGNAEVVPESVSDAVVQRVSKLSEPARAVAQVVAVSGAVRLDVLAEFGAPEAAVEELFDAGVLVELPGAGPSGNGGTGEAAFRHALMGEALYAATPWARRRRLHAALAQALEVRGEAPALVAAHWEKAHEPARARPLLLAAAEAACQVHAYRDAKDAIERALALWPAGADAAARLRALDRLGECAERCGETGAAARAWEEVAAAYRATENHAELARVARCLAGVYELADDWPRALAARFVAVEEFTRTGRRAEAAAERLAAASHLHSAGDLTGAMRLVREAWTDIDAAALPASAGLRARAMGVEGLIRAKLGDGAAGIELTRKALDLALGSGLDSLTADIYYLYADALEQRTDYPAALDAWTDALTFCRTRGLDADAHVCLACLTPALRHTGQWDRALQAGHEVLARDDAPEVARMVAAGEIGLVLANRGTTALARRHLARAAAYARVHELFGLEIDTDWGLARADALDGDDTGATTRLRELTARCLAREEHHYSVAALRWAATYFARHELRGDLGACTDALARIAAATGTAEATAALAHALAESELLEGDARRAADRFERALALLGAVALPPETAETQLRAGTALAAAGDRTKAVERLVGAHHTARSLGARPLAATAVRELEALGEDVRRRLGTTAALTRREGEVLRLVAAGLTNAEIAARLFLSTRTVDMHVRNLLAKLGCHTRTEAVRRAEELAVLTTVA</sequence>
<dbReference type="PROSITE" id="PS00622">
    <property type="entry name" value="HTH_LUXR_1"/>
    <property type="match status" value="1"/>
</dbReference>
<dbReference type="PRINTS" id="PR00038">
    <property type="entry name" value="HTHLUXR"/>
</dbReference>
<dbReference type="EMBL" id="JBIAPK010000003">
    <property type="protein sequence ID" value="MFF3339464.1"/>
    <property type="molecule type" value="Genomic_DNA"/>
</dbReference>
<evidence type="ECO:0000313" key="5">
    <source>
        <dbReference type="Proteomes" id="UP001601976"/>
    </source>
</evidence>
<dbReference type="Gene3D" id="1.25.40.10">
    <property type="entry name" value="Tetratricopeptide repeat domain"/>
    <property type="match status" value="2"/>
</dbReference>
<organism evidence="4 5">
    <name type="scientific">Streptomyces flavidovirens</name>
    <dbReference type="NCBI Taxonomy" id="67298"/>
    <lineage>
        <taxon>Bacteria</taxon>
        <taxon>Bacillati</taxon>
        <taxon>Actinomycetota</taxon>
        <taxon>Actinomycetes</taxon>
        <taxon>Kitasatosporales</taxon>
        <taxon>Streptomycetaceae</taxon>
        <taxon>Streptomyces</taxon>
    </lineage>
</organism>
<keyword evidence="1" id="KW-0547">Nucleotide-binding</keyword>
<dbReference type="PANTHER" id="PTHR16305">
    <property type="entry name" value="TESTICULAR SOLUBLE ADENYLYL CYCLASE"/>
    <property type="match status" value="1"/>
</dbReference>
<comment type="caution">
    <text evidence="4">The sequence shown here is derived from an EMBL/GenBank/DDBJ whole genome shotgun (WGS) entry which is preliminary data.</text>
</comment>
<evidence type="ECO:0000313" key="4">
    <source>
        <dbReference type="EMBL" id="MFF3339464.1"/>
    </source>
</evidence>
<dbReference type="PROSITE" id="PS50043">
    <property type="entry name" value="HTH_LUXR_2"/>
    <property type="match status" value="1"/>
</dbReference>
<evidence type="ECO:0000259" key="3">
    <source>
        <dbReference type="PROSITE" id="PS50043"/>
    </source>
</evidence>
<evidence type="ECO:0000256" key="2">
    <source>
        <dbReference type="ARBA" id="ARBA00022840"/>
    </source>
</evidence>